<dbReference type="OrthoDB" id="190266at2"/>
<dbReference type="SUPFAM" id="SSF51735">
    <property type="entry name" value="NAD(P)-binding Rossmann-fold domains"/>
    <property type="match status" value="1"/>
</dbReference>
<protein>
    <recommendedName>
        <fullName evidence="2">CoA-binding domain-containing protein</fullName>
    </recommendedName>
</protein>
<evidence type="ECO:0000313" key="3">
    <source>
        <dbReference type="EMBL" id="TDC14184.1"/>
    </source>
</evidence>
<comment type="caution">
    <text evidence="3">The sequence shown here is derived from an EMBL/GenBank/DDBJ whole genome shotgun (WGS) entry which is preliminary data.</text>
</comment>
<dbReference type="Pfam" id="PF13380">
    <property type="entry name" value="CoA_binding_2"/>
    <property type="match status" value="1"/>
</dbReference>
<dbReference type="InterPro" id="IPR036291">
    <property type="entry name" value="NAD(P)-bd_dom_sf"/>
</dbReference>
<accession>A0A4R4NYG2</accession>
<feature type="region of interest" description="Disordered" evidence="1">
    <location>
        <begin position="1"/>
        <end position="40"/>
    </location>
</feature>
<sequence length="178" mass="18006">MPSLTVGKPEGRPPSSVRTGRCGRNGDLGPTGRGLWDPAPRPAASEAWAMTELSGGVRARVVAVIGVSHGHRAFLADLLGGGFEGAVYAVNPHCAGNGADGVPCVATLADLPEAPDLAVIAVPAYAVPGVAEACGRFGISALMVSSSGMTVGQERALLAACREHGMRLVGPDHLHAAR</sequence>
<dbReference type="SMART" id="SM00881">
    <property type="entry name" value="CoA_binding"/>
    <property type="match status" value="1"/>
</dbReference>
<reference evidence="3 4" key="1">
    <citation type="submission" date="2019-03" db="EMBL/GenBank/DDBJ databases">
        <title>Draft genome sequences of novel Actinobacteria.</title>
        <authorList>
            <person name="Sahin N."/>
            <person name="Ay H."/>
            <person name="Saygin H."/>
        </authorList>
    </citation>
    <scope>NUCLEOTIDE SEQUENCE [LARGE SCALE GENOMIC DNA]</scope>
    <source>
        <strain evidence="3 4">DSM 45347</strain>
    </source>
</reference>
<dbReference type="InterPro" id="IPR003781">
    <property type="entry name" value="CoA-bd"/>
</dbReference>
<dbReference type="Proteomes" id="UP000295431">
    <property type="component" value="Unassembled WGS sequence"/>
</dbReference>
<proteinExistence type="predicted"/>
<gene>
    <name evidence="3" type="ORF">E1284_17330</name>
</gene>
<evidence type="ECO:0000256" key="1">
    <source>
        <dbReference type="SAM" id="MobiDB-lite"/>
    </source>
</evidence>
<dbReference type="EMBL" id="SMJW01000079">
    <property type="protein sequence ID" value="TDC14184.1"/>
    <property type="molecule type" value="Genomic_DNA"/>
</dbReference>
<keyword evidence="4" id="KW-1185">Reference proteome</keyword>
<dbReference type="AlphaFoldDB" id="A0A4R4NYG2"/>
<dbReference type="PANTHER" id="PTHR42793">
    <property type="entry name" value="COA BINDING DOMAIN CONTAINING PROTEIN"/>
    <property type="match status" value="1"/>
</dbReference>
<name>A0A4R4NYG2_9ACTN</name>
<evidence type="ECO:0000313" key="4">
    <source>
        <dbReference type="Proteomes" id="UP000295431"/>
    </source>
</evidence>
<dbReference type="Gene3D" id="3.40.50.720">
    <property type="entry name" value="NAD(P)-binding Rossmann-like Domain"/>
    <property type="match status" value="1"/>
</dbReference>
<feature type="domain" description="CoA-binding" evidence="2">
    <location>
        <begin position="56"/>
        <end position="149"/>
    </location>
</feature>
<dbReference type="PANTHER" id="PTHR42793:SF1">
    <property type="entry name" value="PEPTIDYL-LYSINE N-ACETYLTRANSFERASE PATZ"/>
    <property type="match status" value="1"/>
</dbReference>
<evidence type="ECO:0000259" key="2">
    <source>
        <dbReference type="SMART" id="SM00881"/>
    </source>
</evidence>
<organism evidence="3 4">
    <name type="scientific">Actinomadura bangladeshensis</name>
    <dbReference type="NCBI Taxonomy" id="453573"/>
    <lineage>
        <taxon>Bacteria</taxon>
        <taxon>Bacillati</taxon>
        <taxon>Actinomycetota</taxon>
        <taxon>Actinomycetes</taxon>
        <taxon>Streptosporangiales</taxon>
        <taxon>Thermomonosporaceae</taxon>
        <taxon>Actinomadura</taxon>
    </lineage>
</organism>